<dbReference type="InterPro" id="IPR027291">
    <property type="entry name" value="Glyco_hydro_38_N_sf"/>
</dbReference>
<keyword evidence="9" id="KW-0325">Glycoprotein</keyword>
<evidence type="ECO:0000256" key="3">
    <source>
        <dbReference type="ARBA" id="ARBA00012752"/>
    </source>
</evidence>
<dbReference type="SUPFAM" id="SSF74650">
    <property type="entry name" value="Galactose mutarotase-like"/>
    <property type="match status" value="1"/>
</dbReference>
<dbReference type="InterPro" id="IPR011330">
    <property type="entry name" value="Glyco_hydro/deAcase_b/a-brl"/>
</dbReference>
<dbReference type="Gene3D" id="2.60.40.1360">
    <property type="match status" value="1"/>
</dbReference>
<dbReference type="InterPro" id="IPR037094">
    <property type="entry name" value="Glyco_hydro_38_cen_sf"/>
</dbReference>
<dbReference type="EMBL" id="CAMGYJ010000008">
    <property type="protein sequence ID" value="CAI0456272.1"/>
    <property type="molecule type" value="Genomic_DNA"/>
</dbReference>
<evidence type="ECO:0000256" key="2">
    <source>
        <dbReference type="ARBA" id="ARBA00009792"/>
    </source>
</evidence>
<dbReference type="SMART" id="SM00872">
    <property type="entry name" value="Alpha-mann_mid"/>
    <property type="match status" value="1"/>
</dbReference>
<gene>
    <name evidence="13" type="ORF">LITE_LOCUS32696</name>
</gene>
<dbReference type="GO" id="GO:0004559">
    <property type="term" value="F:alpha-mannosidase activity"/>
    <property type="evidence" value="ECO:0007669"/>
    <property type="project" value="UniProtKB-EC"/>
</dbReference>
<evidence type="ECO:0000256" key="5">
    <source>
        <dbReference type="ARBA" id="ARBA00022729"/>
    </source>
</evidence>
<dbReference type="EC" id="3.2.1.-" evidence="11"/>
<keyword evidence="4 11" id="KW-0479">Metal-binding</keyword>
<dbReference type="SUPFAM" id="SSF88688">
    <property type="entry name" value="Families 57/38 glycoside transferase middle domain"/>
    <property type="match status" value="1"/>
</dbReference>
<evidence type="ECO:0000256" key="8">
    <source>
        <dbReference type="ARBA" id="ARBA00023157"/>
    </source>
</evidence>
<evidence type="ECO:0000256" key="1">
    <source>
        <dbReference type="ARBA" id="ARBA00000365"/>
    </source>
</evidence>
<dbReference type="FunFam" id="1.20.1270.50:FF:000002">
    <property type="entry name" value="Alpha-mannosidase"/>
    <property type="match status" value="1"/>
</dbReference>
<dbReference type="FunFam" id="2.60.40.1180:FF:000015">
    <property type="entry name" value="Alpha-mannosidase"/>
    <property type="match status" value="1"/>
</dbReference>
<dbReference type="InterPro" id="IPR015341">
    <property type="entry name" value="Glyco_hydro_38_cen"/>
</dbReference>
<keyword evidence="5" id="KW-0732">Signal</keyword>
<evidence type="ECO:0000256" key="6">
    <source>
        <dbReference type="ARBA" id="ARBA00022801"/>
    </source>
</evidence>
<accession>A0AAV0NCW5</accession>
<comment type="catalytic activity">
    <reaction evidence="1">
        <text>Hydrolysis of terminal, non-reducing alpha-D-mannose residues in alpha-D-mannosides.</text>
        <dbReference type="EC" id="3.2.1.24"/>
    </reaction>
</comment>
<dbReference type="Pfam" id="PF07748">
    <property type="entry name" value="Glyco_hydro_38C"/>
    <property type="match status" value="1"/>
</dbReference>
<protein>
    <recommendedName>
        <fullName evidence="3 11">Alpha-mannosidase</fullName>
        <ecNumber evidence="11">3.2.1.-</ecNumber>
    </recommendedName>
</protein>
<name>A0AAV0NCW5_9ROSI</name>
<dbReference type="Proteomes" id="UP001154282">
    <property type="component" value="Unassembled WGS sequence"/>
</dbReference>
<keyword evidence="14" id="KW-1185">Reference proteome</keyword>
<dbReference type="InterPro" id="IPR028995">
    <property type="entry name" value="Glyco_hydro_57/38_cen_sf"/>
</dbReference>
<dbReference type="InterPro" id="IPR000602">
    <property type="entry name" value="Glyco_hydro_38_N"/>
</dbReference>
<evidence type="ECO:0000313" key="14">
    <source>
        <dbReference type="Proteomes" id="UP001154282"/>
    </source>
</evidence>
<dbReference type="Pfam" id="PF21260">
    <property type="entry name" value="Laman-like_dom"/>
    <property type="match status" value="1"/>
</dbReference>
<dbReference type="PANTHER" id="PTHR11607">
    <property type="entry name" value="ALPHA-MANNOSIDASE"/>
    <property type="match status" value="1"/>
</dbReference>
<dbReference type="Pfam" id="PF09261">
    <property type="entry name" value="Alpha-mann_mid"/>
    <property type="match status" value="1"/>
</dbReference>
<evidence type="ECO:0000256" key="11">
    <source>
        <dbReference type="RuleBase" id="RU361199"/>
    </source>
</evidence>
<dbReference type="InterPro" id="IPR013780">
    <property type="entry name" value="Glyco_hydro_b"/>
</dbReference>
<dbReference type="InterPro" id="IPR011682">
    <property type="entry name" value="Glyco_hydro_38_C"/>
</dbReference>
<dbReference type="Pfam" id="PF17677">
    <property type="entry name" value="Glyco_hydro38C2"/>
    <property type="match status" value="1"/>
</dbReference>
<dbReference type="GO" id="GO:0006013">
    <property type="term" value="P:mannose metabolic process"/>
    <property type="evidence" value="ECO:0007669"/>
    <property type="project" value="InterPro"/>
</dbReference>
<dbReference type="FunFam" id="1.20.1270.50:FF:000003">
    <property type="entry name" value="Alpha-mannosidase"/>
    <property type="match status" value="1"/>
</dbReference>
<dbReference type="InterPro" id="IPR050843">
    <property type="entry name" value="Glycosyl_Hydrlase_38"/>
</dbReference>
<dbReference type="PANTHER" id="PTHR11607:SF67">
    <property type="entry name" value="ALPHA-MANNOSIDASE"/>
    <property type="match status" value="1"/>
</dbReference>
<reference evidence="13" key="1">
    <citation type="submission" date="2022-08" db="EMBL/GenBank/DDBJ databases">
        <authorList>
            <person name="Gutierrez-Valencia J."/>
        </authorList>
    </citation>
    <scope>NUCLEOTIDE SEQUENCE</scope>
</reference>
<dbReference type="Gene3D" id="3.20.110.10">
    <property type="entry name" value="Glycoside hydrolase 38, N terminal domain"/>
    <property type="match status" value="1"/>
</dbReference>
<evidence type="ECO:0000313" key="13">
    <source>
        <dbReference type="EMBL" id="CAI0456272.1"/>
    </source>
</evidence>
<dbReference type="GO" id="GO:0030246">
    <property type="term" value="F:carbohydrate binding"/>
    <property type="evidence" value="ECO:0007669"/>
    <property type="project" value="InterPro"/>
</dbReference>
<proteinExistence type="inferred from homology"/>
<dbReference type="Gene3D" id="1.20.1270.50">
    <property type="entry name" value="Glycoside hydrolase family 38, central domain"/>
    <property type="match status" value="2"/>
</dbReference>
<keyword evidence="8" id="KW-1015">Disulfide bond</keyword>
<sequence>MKDDINLFDYNVPDRVNDFVAAAIWQANITRGNHVMFTMGTDFKYQYANSWFRQMDKLIHYVNMDGRVNVLYSTPSIYTDAKHSANEAWPLKTEDFFPYADRANGFWTGYFTSRPALKRYVRVMSGYYLAARQLEFFNGKSKLGPKTDLLADALAIAQHHDAVAGTEKQHVANDYATRLAIGYKENKKSACLIVDTLAILQSYVPFFIPPSSSMQCPLLNISYCPAAENTPLGKKLVVVVYNSLGWLRDEVINIPVTNDNVIVRNPEGKEVEAQLIPVVDAYLSLRNFHVQAYLGTKPAKTPKYWLAFRVSVPPFGFSTYTISDAKIAGQFRQSSSIFKTKEVDTTEVGQGNLKLSRSAFGGKPTSYTNSRNSVCISLDESVLFLCFSFTFSQNGGAYIFRPNGTYPLEPEKQVPLAVIRGPVVEEIHEQINQWIYQVTRLYKGSEHVEVEFIVGPVPIDDGIGKEVVTQITTSMKTNGTFYTDSNGRDFIKRIRDYRTDWNLEVTEPVAGNYYPLNLGIYAKDDKKELSVLVDRALGGGSIKDGQIELLLHRRLLLDDSRGVDEALNETVCVHNKCMGLTIQGKYYYRIDPVGEGAKWRRSFGQQIYSPLLLAFAEEDGDKSTNSHVATFSGFAPSYSLPDNVAVITLQELDDGKVLLRLAHLYEVGEDKDLSVKTTVELMKLFPGKKIGQVVETSLSANQERSEMEKRRLVWKAEGSSSDETARRGRPIDYTKLEVELLPMEIRTFLIDMVADTLKATVL</sequence>
<evidence type="ECO:0000256" key="7">
    <source>
        <dbReference type="ARBA" id="ARBA00022833"/>
    </source>
</evidence>
<comment type="similarity">
    <text evidence="2 11">Belongs to the glycosyl hydrolase 38 family.</text>
</comment>
<evidence type="ECO:0000259" key="12">
    <source>
        <dbReference type="SMART" id="SM00872"/>
    </source>
</evidence>
<comment type="cofactor">
    <cofactor evidence="11">
        <name>Zn(2+)</name>
        <dbReference type="ChEBI" id="CHEBI:29105"/>
    </cofactor>
    <text evidence="11">Binds 1 zinc ion per subunit.</text>
</comment>
<dbReference type="FunFam" id="2.60.40.1360:FF:000001">
    <property type="entry name" value="Alpha-mannosidase"/>
    <property type="match status" value="1"/>
</dbReference>
<comment type="caution">
    <text evidence="13">The sequence shown here is derived from an EMBL/GenBank/DDBJ whole genome shotgun (WGS) entry which is preliminary data.</text>
</comment>
<dbReference type="Gene3D" id="2.60.40.1180">
    <property type="entry name" value="Golgi alpha-mannosidase II"/>
    <property type="match status" value="1"/>
</dbReference>
<evidence type="ECO:0000256" key="4">
    <source>
        <dbReference type="ARBA" id="ARBA00022723"/>
    </source>
</evidence>
<keyword evidence="6 11" id="KW-0378">Hydrolase</keyword>
<evidence type="ECO:0000256" key="10">
    <source>
        <dbReference type="ARBA" id="ARBA00023295"/>
    </source>
</evidence>
<dbReference type="AlphaFoldDB" id="A0AAV0NCW5"/>
<evidence type="ECO:0000256" key="9">
    <source>
        <dbReference type="ARBA" id="ARBA00023180"/>
    </source>
</evidence>
<dbReference type="InterPro" id="IPR048534">
    <property type="entry name" value="Man2a1-like_dom"/>
</dbReference>
<keyword evidence="7 11" id="KW-0862">Zinc</keyword>
<dbReference type="InterPro" id="IPR011013">
    <property type="entry name" value="Gal_mutarotase_sf_dom"/>
</dbReference>
<dbReference type="Gene3D" id="2.70.98.30">
    <property type="entry name" value="Golgi alpha-mannosidase II, domain 4"/>
    <property type="match status" value="1"/>
</dbReference>
<dbReference type="InterPro" id="IPR041147">
    <property type="entry name" value="GH38_C"/>
</dbReference>
<feature type="domain" description="Glycoside hydrolase family 38 central" evidence="12">
    <location>
        <begin position="105"/>
        <end position="179"/>
    </location>
</feature>
<keyword evidence="10 11" id="KW-0326">Glycosidase</keyword>
<organism evidence="13 14">
    <name type="scientific">Linum tenue</name>
    <dbReference type="NCBI Taxonomy" id="586396"/>
    <lineage>
        <taxon>Eukaryota</taxon>
        <taxon>Viridiplantae</taxon>
        <taxon>Streptophyta</taxon>
        <taxon>Embryophyta</taxon>
        <taxon>Tracheophyta</taxon>
        <taxon>Spermatophyta</taxon>
        <taxon>Magnoliopsida</taxon>
        <taxon>eudicotyledons</taxon>
        <taxon>Gunneridae</taxon>
        <taxon>Pentapetalae</taxon>
        <taxon>rosids</taxon>
        <taxon>fabids</taxon>
        <taxon>Malpighiales</taxon>
        <taxon>Linaceae</taxon>
        <taxon>Linum</taxon>
    </lineage>
</organism>
<dbReference type="Pfam" id="PF01074">
    <property type="entry name" value="Glyco_hydro_38N"/>
    <property type="match status" value="1"/>
</dbReference>
<dbReference type="GO" id="GO:0046872">
    <property type="term" value="F:metal ion binding"/>
    <property type="evidence" value="ECO:0007669"/>
    <property type="project" value="UniProtKB-KW"/>
</dbReference>
<dbReference type="SUPFAM" id="SSF88713">
    <property type="entry name" value="Glycoside hydrolase/deacetylase"/>
    <property type="match status" value="1"/>
</dbReference>